<sequence>MDDIWGDEGVSSGRVRHPEKGGEESSKVMQPDVVGEVVKTPRAEITGATAGEGLAVPLDSLEMIGTFEQDVAVHRVMNDILEDEGVSSREVSYPWKGKSLRHMRSLSVVQGEEGEEEMRGEEEGMMGMRVMTKRTRRGVDRLRKRIDQMAILLELPSWRDRLEKVSKELKEVEATAERLTKRKKKLEGEVAKRESASLGSFDMSNHAGQGLRQ</sequence>
<comment type="caution">
    <text evidence="1">The sequence shown here is derived from an EMBL/GenBank/DDBJ whole genome shotgun (WGS) entry which is preliminary data.</text>
</comment>
<reference evidence="1" key="1">
    <citation type="submission" date="2022-02" db="EMBL/GenBank/DDBJ databases">
        <title>Plant Genome Project.</title>
        <authorList>
            <person name="Zhang R.-G."/>
        </authorList>
    </citation>
    <scope>NUCLEOTIDE SEQUENCE</scope>
    <source>
        <strain evidence="1">AT1</strain>
    </source>
</reference>
<proteinExistence type="predicted"/>
<dbReference type="EMBL" id="CM046397">
    <property type="protein sequence ID" value="KAI8534242.1"/>
    <property type="molecule type" value="Genomic_DNA"/>
</dbReference>
<name>A0ACC0M0X4_RHOML</name>
<evidence type="ECO:0000313" key="2">
    <source>
        <dbReference type="Proteomes" id="UP001062846"/>
    </source>
</evidence>
<evidence type="ECO:0000313" key="1">
    <source>
        <dbReference type="EMBL" id="KAI8534242.1"/>
    </source>
</evidence>
<gene>
    <name evidence="1" type="ORF">RHMOL_Rhmol10G0074500</name>
</gene>
<dbReference type="Proteomes" id="UP001062846">
    <property type="component" value="Chromosome 10"/>
</dbReference>
<keyword evidence="2" id="KW-1185">Reference proteome</keyword>
<organism evidence="1 2">
    <name type="scientific">Rhododendron molle</name>
    <name type="common">Chinese azalea</name>
    <name type="synonym">Azalea mollis</name>
    <dbReference type="NCBI Taxonomy" id="49168"/>
    <lineage>
        <taxon>Eukaryota</taxon>
        <taxon>Viridiplantae</taxon>
        <taxon>Streptophyta</taxon>
        <taxon>Embryophyta</taxon>
        <taxon>Tracheophyta</taxon>
        <taxon>Spermatophyta</taxon>
        <taxon>Magnoliopsida</taxon>
        <taxon>eudicotyledons</taxon>
        <taxon>Gunneridae</taxon>
        <taxon>Pentapetalae</taxon>
        <taxon>asterids</taxon>
        <taxon>Ericales</taxon>
        <taxon>Ericaceae</taxon>
        <taxon>Ericoideae</taxon>
        <taxon>Rhodoreae</taxon>
        <taxon>Rhododendron</taxon>
    </lineage>
</organism>
<accession>A0ACC0M0X4</accession>
<protein>
    <submittedName>
        <fullName evidence="1">Uncharacterized protein</fullName>
    </submittedName>
</protein>